<dbReference type="GO" id="GO:0016020">
    <property type="term" value="C:membrane"/>
    <property type="evidence" value="ECO:0007669"/>
    <property type="project" value="UniProtKB-SubCell"/>
</dbReference>
<dbReference type="EMBL" id="CAMXCT030006555">
    <property type="protein sequence ID" value="CAL4803162.1"/>
    <property type="molecule type" value="Genomic_DNA"/>
</dbReference>
<reference evidence="10" key="2">
    <citation type="submission" date="2024-04" db="EMBL/GenBank/DDBJ databases">
        <authorList>
            <person name="Chen Y."/>
            <person name="Shah S."/>
            <person name="Dougan E. K."/>
            <person name="Thang M."/>
            <person name="Chan C."/>
        </authorList>
    </citation>
    <scope>NUCLEOTIDE SEQUENCE [LARGE SCALE GENOMIC DNA]</scope>
</reference>
<proteinExistence type="inferred from homology"/>
<dbReference type="Pfam" id="PF01554">
    <property type="entry name" value="MatE"/>
    <property type="match status" value="1"/>
</dbReference>
<comment type="similarity">
    <text evidence="2">Belongs to the multi antimicrobial extrusion (MATE) (TC 2.A.66.1) family.</text>
</comment>
<evidence type="ECO:0000256" key="7">
    <source>
        <dbReference type="SAM" id="MobiDB-lite"/>
    </source>
</evidence>
<feature type="transmembrane region" description="Helical" evidence="8">
    <location>
        <begin position="169"/>
        <end position="191"/>
    </location>
</feature>
<feature type="coiled-coil region" evidence="6">
    <location>
        <begin position="472"/>
        <end position="499"/>
    </location>
</feature>
<name>A0A9P1GJ57_9DINO</name>
<comment type="caution">
    <text evidence="9">The sequence shown here is derived from an EMBL/GenBank/DDBJ whole genome shotgun (WGS) entry which is preliminary data.</text>
</comment>
<comment type="subcellular location">
    <subcellularLocation>
        <location evidence="1">Membrane</location>
        <topology evidence="1">Multi-pass membrane protein</topology>
    </subcellularLocation>
</comment>
<dbReference type="AlphaFoldDB" id="A0A9P1GJ57"/>
<protein>
    <submittedName>
        <fullName evidence="11">Protein DETOXIFICATION 10 (AtDTX10) (Multidrug and toxic compound extrusion protein 10) (MATE protein 10)</fullName>
    </submittedName>
</protein>
<reference evidence="9" key="1">
    <citation type="submission" date="2022-10" db="EMBL/GenBank/DDBJ databases">
        <authorList>
            <person name="Chen Y."/>
            <person name="Dougan E. K."/>
            <person name="Chan C."/>
            <person name="Rhodes N."/>
            <person name="Thang M."/>
        </authorList>
    </citation>
    <scope>NUCLEOTIDE SEQUENCE</scope>
</reference>
<keyword evidence="5 8" id="KW-0472">Membrane</keyword>
<dbReference type="Proteomes" id="UP001152797">
    <property type="component" value="Unassembled WGS sequence"/>
</dbReference>
<feature type="transmembrane region" description="Helical" evidence="8">
    <location>
        <begin position="335"/>
        <end position="358"/>
    </location>
</feature>
<feature type="transmembrane region" description="Helical" evidence="8">
    <location>
        <begin position="144"/>
        <end position="163"/>
    </location>
</feature>
<dbReference type="InterPro" id="IPR019537">
    <property type="entry name" value="TMEM65"/>
</dbReference>
<dbReference type="InterPro" id="IPR002528">
    <property type="entry name" value="MATE_fam"/>
</dbReference>
<dbReference type="GO" id="GO:0042910">
    <property type="term" value="F:xenobiotic transmembrane transporter activity"/>
    <property type="evidence" value="ECO:0007669"/>
    <property type="project" value="InterPro"/>
</dbReference>
<evidence type="ECO:0000313" key="11">
    <source>
        <dbReference type="EMBL" id="CAL4803162.1"/>
    </source>
</evidence>
<evidence type="ECO:0000256" key="8">
    <source>
        <dbReference type="SAM" id="Phobius"/>
    </source>
</evidence>
<dbReference type="GO" id="GO:0005739">
    <property type="term" value="C:mitochondrion"/>
    <property type="evidence" value="ECO:0007669"/>
    <property type="project" value="TreeGrafter"/>
</dbReference>
<dbReference type="GO" id="GO:0015297">
    <property type="term" value="F:antiporter activity"/>
    <property type="evidence" value="ECO:0007669"/>
    <property type="project" value="InterPro"/>
</dbReference>
<evidence type="ECO:0000256" key="5">
    <source>
        <dbReference type="ARBA" id="ARBA00023136"/>
    </source>
</evidence>
<dbReference type="InterPro" id="IPR045865">
    <property type="entry name" value="ACT-like_dom_sf"/>
</dbReference>
<keyword evidence="4 8" id="KW-1133">Transmembrane helix</keyword>
<evidence type="ECO:0000256" key="4">
    <source>
        <dbReference type="ARBA" id="ARBA00022989"/>
    </source>
</evidence>
<evidence type="ECO:0000313" key="12">
    <source>
        <dbReference type="Proteomes" id="UP001152797"/>
    </source>
</evidence>
<evidence type="ECO:0000256" key="6">
    <source>
        <dbReference type="SAM" id="Coils"/>
    </source>
</evidence>
<feature type="transmembrane region" description="Helical" evidence="8">
    <location>
        <begin position="110"/>
        <end position="132"/>
    </location>
</feature>
<feature type="region of interest" description="Disordered" evidence="7">
    <location>
        <begin position="517"/>
        <end position="536"/>
    </location>
</feature>
<feature type="transmembrane region" description="Helical" evidence="8">
    <location>
        <begin position="67"/>
        <end position="90"/>
    </location>
</feature>
<evidence type="ECO:0000313" key="9">
    <source>
        <dbReference type="EMBL" id="CAI4015850.1"/>
    </source>
</evidence>
<dbReference type="Pfam" id="PF10507">
    <property type="entry name" value="TMEM65"/>
    <property type="match status" value="1"/>
</dbReference>
<evidence type="ECO:0000313" key="10">
    <source>
        <dbReference type="EMBL" id="CAL1169225.1"/>
    </source>
</evidence>
<organism evidence="9">
    <name type="scientific">Cladocopium goreaui</name>
    <dbReference type="NCBI Taxonomy" id="2562237"/>
    <lineage>
        <taxon>Eukaryota</taxon>
        <taxon>Sar</taxon>
        <taxon>Alveolata</taxon>
        <taxon>Dinophyceae</taxon>
        <taxon>Suessiales</taxon>
        <taxon>Symbiodiniaceae</taxon>
        <taxon>Cladocopium</taxon>
    </lineage>
</organism>
<evidence type="ECO:0000256" key="2">
    <source>
        <dbReference type="ARBA" id="ARBA00010199"/>
    </source>
</evidence>
<dbReference type="PANTHER" id="PTHR21706">
    <property type="entry name" value="TRANSMEMBRANE PROTEIN 65"/>
    <property type="match status" value="1"/>
</dbReference>
<dbReference type="PANTHER" id="PTHR21706:SF15">
    <property type="entry name" value="TRANSMEMBRANE PROTEIN 65"/>
    <property type="match status" value="1"/>
</dbReference>
<dbReference type="CDD" id="cd02116">
    <property type="entry name" value="ACT"/>
    <property type="match status" value="1"/>
</dbReference>
<keyword evidence="12" id="KW-1185">Reference proteome</keyword>
<gene>
    <name evidence="9" type="ORF">C1SCF055_LOCUS40653</name>
</gene>
<keyword evidence="3 8" id="KW-0812">Transmembrane</keyword>
<dbReference type="SUPFAM" id="SSF55021">
    <property type="entry name" value="ACT-like"/>
    <property type="match status" value="1"/>
</dbReference>
<keyword evidence="6" id="KW-0175">Coiled coil</keyword>
<accession>A0A9P1GJ57</accession>
<evidence type="ECO:0000256" key="1">
    <source>
        <dbReference type="ARBA" id="ARBA00004141"/>
    </source>
</evidence>
<dbReference type="EMBL" id="CAMXCT020006555">
    <property type="protein sequence ID" value="CAL1169225.1"/>
    <property type="molecule type" value="Genomic_DNA"/>
</dbReference>
<dbReference type="EMBL" id="CAMXCT010006555">
    <property type="protein sequence ID" value="CAI4015850.1"/>
    <property type="molecule type" value="Genomic_DNA"/>
</dbReference>
<dbReference type="OrthoDB" id="430821at2759"/>
<sequence length="536" mass="56782">MISEWWAAEIIVLLAGTLPGAEVSLTAMAIFSNTCSICFYFPCGLAVATNTRVSNELGAGRWASARFASNVSLLLGLGLVCCTSLAVLLGRGLFLRLFTSDRTVDSVAEPVLLICAAYVVLDGLTIVLCGALKGCGRQMLQAPIVVASYYLLGIPFAYLMAWPCHLKTFGLSLGALLGTFSNFLGFALLVLCTDWRRMAEVVAQGVTQGVATGARGSAKRGLVRCTAAGSSSDAVTPQRPESWQLRAHLINSAVPMVAFGFMDNSVMLHAGNAIDATLGVTFGLSTLAAAACGQVCSDVAGVTFGGVIEALASKLGLPSAHLSEEQVGMGVVKRVGLIGSVLGVMTGCSLGLLNLFIIDTDRTRELKLAAETEASGFSITMSNNTRPDFTAITVEGPTDVPGVVASVTNAMASAGVLIRDMSGHRDDDTTGTLRLTFYVTKGGEQVEDDELKDFGRSIMAACNDPQFHQKKEKRIVAEMEELKAQLVKTQELLQLAVKEKENTQKIIEKHFLRIAKKDDPQDDDSTAEKSTAMTAS</sequence>
<evidence type="ECO:0000256" key="3">
    <source>
        <dbReference type="ARBA" id="ARBA00022692"/>
    </source>
</evidence>